<evidence type="ECO:0000256" key="8">
    <source>
        <dbReference type="ARBA" id="ARBA00024235"/>
    </source>
</evidence>
<evidence type="ECO:0000256" key="2">
    <source>
        <dbReference type="ARBA" id="ARBA00022475"/>
    </source>
</evidence>
<dbReference type="RefSeq" id="WP_127679674.1">
    <property type="nucleotide sequence ID" value="NZ_SACM01000001.1"/>
</dbReference>
<dbReference type="AlphaFoldDB" id="A0A437LQ01"/>
<feature type="transmembrane region" description="Helical" evidence="9">
    <location>
        <begin position="22"/>
        <end position="43"/>
    </location>
</feature>
<protein>
    <recommendedName>
        <fullName evidence="8">Ancillary SecYEG translocon subunit</fullName>
    </recommendedName>
</protein>
<dbReference type="PIRSF" id="PIRSF006170">
    <property type="entry name" value="YfgM"/>
    <property type="match status" value="1"/>
</dbReference>
<feature type="domain" description="Ancillary SecYEG translocon subunit/Cell division coordinator CpoB TPR" evidence="10">
    <location>
        <begin position="16"/>
        <end position="209"/>
    </location>
</feature>
<dbReference type="PANTHER" id="PTHR38035:SF1">
    <property type="entry name" value="ANCILLARY SECYEG TRANSLOCON SUBUNIT"/>
    <property type="match status" value="1"/>
</dbReference>
<evidence type="ECO:0000259" key="10">
    <source>
        <dbReference type="Pfam" id="PF09976"/>
    </source>
</evidence>
<evidence type="ECO:0000256" key="5">
    <source>
        <dbReference type="ARBA" id="ARBA00023136"/>
    </source>
</evidence>
<keyword evidence="6" id="KW-0143">Chaperone</keyword>
<proteinExistence type="inferred from homology"/>
<comment type="subcellular location">
    <subcellularLocation>
        <location evidence="1">Cell membrane</location>
        <topology evidence="1">Single-pass type II membrane protein</topology>
    </subcellularLocation>
</comment>
<evidence type="ECO:0000256" key="6">
    <source>
        <dbReference type="ARBA" id="ARBA00023186"/>
    </source>
</evidence>
<evidence type="ECO:0000313" key="12">
    <source>
        <dbReference type="Proteomes" id="UP000288587"/>
    </source>
</evidence>
<dbReference type="InterPro" id="IPR026039">
    <property type="entry name" value="YfgM"/>
</dbReference>
<dbReference type="GO" id="GO:0005886">
    <property type="term" value="C:plasma membrane"/>
    <property type="evidence" value="ECO:0007669"/>
    <property type="project" value="UniProtKB-SubCell"/>
</dbReference>
<keyword evidence="12" id="KW-1185">Reference proteome</keyword>
<dbReference type="Pfam" id="PF09976">
    <property type="entry name" value="TPR_21"/>
    <property type="match status" value="1"/>
</dbReference>
<evidence type="ECO:0000313" key="11">
    <source>
        <dbReference type="EMBL" id="RVT87474.1"/>
    </source>
</evidence>
<comment type="similarity">
    <text evidence="7">Belongs to the YfgM family.</text>
</comment>
<evidence type="ECO:0000256" key="7">
    <source>
        <dbReference type="ARBA" id="ARBA00024197"/>
    </source>
</evidence>
<organism evidence="11 12">
    <name type="scientific">Inhella crocodyli</name>
    <dbReference type="NCBI Taxonomy" id="2499851"/>
    <lineage>
        <taxon>Bacteria</taxon>
        <taxon>Pseudomonadati</taxon>
        <taxon>Pseudomonadota</taxon>
        <taxon>Betaproteobacteria</taxon>
        <taxon>Burkholderiales</taxon>
        <taxon>Sphaerotilaceae</taxon>
        <taxon>Inhella</taxon>
    </lineage>
</organism>
<dbReference type="EMBL" id="SACM01000001">
    <property type="protein sequence ID" value="RVT87474.1"/>
    <property type="molecule type" value="Genomic_DNA"/>
</dbReference>
<keyword evidence="5 9" id="KW-0472">Membrane</keyword>
<dbReference type="Gene3D" id="1.25.40.10">
    <property type="entry name" value="Tetratricopeptide repeat domain"/>
    <property type="match status" value="1"/>
</dbReference>
<dbReference type="InterPro" id="IPR011990">
    <property type="entry name" value="TPR-like_helical_dom_sf"/>
</dbReference>
<dbReference type="InterPro" id="IPR018704">
    <property type="entry name" value="SecYEG/CpoB_TPR"/>
</dbReference>
<dbReference type="Proteomes" id="UP000288587">
    <property type="component" value="Unassembled WGS sequence"/>
</dbReference>
<dbReference type="PANTHER" id="PTHR38035">
    <property type="entry name" value="UPF0070 PROTEIN YFGM"/>
    <property type="match status" value="1"/>
</dbReference>
<comment type="caution">
    <text evidence="11">The sequence shown here is derived from an EMBL/GenBank/DDBJ whole genome shotgun (WGS) entry which is preliminary data.</text>
</comment>
<keyword evidence="4 9" id="KW-1133">Transmembrane helix</keyword>
<dbReference type="GO" id="GO:0044877">
    <property type="term" value="F:protein-containing complex binding"/>
    <property type="evidence" value="ECO:0007669"/>
    <property type="project" value="InterPro"/>
</dbReference>
<reference evidence="11 12" key="1">
    <citation type="submission" date="2019-01" db="EMBL/GenBank/DDBJ databases">
        <authorList>
            <person name="Chen W.-M."/>
        </authorList>
    </citation>
    <scope>NUCLEOTIDE SEQUENCE [LARGE SCALE GENOMIC DNA]</scope>
    <source>
        <strain evidence="11 12">CCP-18</strain>
    </source>
</reference>
<evidence type="ECO:0000256" key="1">
    <source>
        <dbReference type="ARBA" id="ARBA00004401"/>
    </source>
</evidence>
<evidence type="ECO:0000256" key="4">
    <source>
        <dbReference type="ARBA" id="ARBA00022989"/>
    </source>
</evidence>
<dbReference type="OrthoDB" id="8521102at2"/>
<keyword evidence="2" id="KW-1003">Cell membrane</keyword>
<sequence length="221" mass="23851">MATLDLEEQQQLDNLKAFWAKWGNLITGVLTVIVVAAAGWNLWTEWQRREAQAAGTAYDAVEAALQKKDLKAAGDLLAQMQAEHPRTTYTTQAALVLAQGHLAAGKAEDAGKTLAWVTTQGQPALLRDLAQLRLSGVHLEAGRFAEAEAALAAVKESAYAALVADRRGDAAQLQGKVDEARAQYKKAYLAMTEQQGYRRIVEAKLMALGVDPATLTPVEVK</sequence>
<name>A0A437LQ01_9BURK</name>
<gene>
    <name evidence="11" type="ORF">EOD73_00090</name>
</gene>
<accession>A0A437LQ01</accession>
<evidence type="ECO:0000256" key="3">
    <source>
        <dbReference type="ARBA" id="ARBA00022692"/>
    </source>
</evidence>
<evidence type="ECO:0000256" key="9">
    <source>
        <dbReference type="SAM" id="Phobius"/>
    </source>
</evidence>
<keyword evidence="3 9" id="KW-0812">Transmembrane</keyword>